<keyword evidence="2" id="KW-1185">Reference proteome</keyword>
<comment type="caution">
    <text evidence="1">The sequence shown here is derived from an EMBL/GenBank/DDBJ whole genome shotgun (WGS) entry which is preliminary data.</text>
</comment>
<accession>A0A366D9A3</accession>
<dbReference type="AlphaFoldDB" id="A0A366D9A3"/>
<protein>
    <submittedName>
        <fullName evidence="1">Uncharacterized protein DUF2797</fullName>
    </submittedName>
</protein>
<evidence type="ECO:0000313" key="1">
    <source>
        <dbReference type="EMBL" id="RBO86632.1"/>
    </source>
</evidence>
<sequence length="331" mass="35717">MTNPLPPGTDPRASALLDAHREEGASLADAGWHRGGEHLVRAVSWTGGSPHLDLVETATHTRMSVPLLGTRLAFTVRPDGRYCVGRFAFGRSGDGRYRPCRDRRLVTAGDQCETCGADDEFRFIHNAHRGGYLPDSLREYVAQPHWVYIATFADASCKVGTAAHSRKRARLDEQGAVRATYLAWAEDGLAARVYEDRLTEVLGVTQAKRRTAKVAALVRARSAARIEAAHAETVAAARECLAELSAVLPLEPWQPPAEHAEFFSAGADEYPHTLASGPHCLTVRAMIGGAALVTVNDDDAPFIADLGALKGRRIVPGPVLSPETVTQLGLF</sequence>
<dbReference type="InterPro" id="IPR021246">
    <property type="entry name" value="DUF2797"/>
</dbReference>
<proteinExistence type="predicted"/>
<dbReference type="Proteomes" id="UP000252586">
    <property type="component" value="Unassembled WGS sequence"/>
</dbReference>
<reference evidence="1 2" key="1">
    <citation type="submission" date="2018-06" db="EMBL/GenBank/DDBJ databases">
        <title>Genomic Encyclopedia of Type Strains, Phase IV (KMG-IV): sequencing the most valuable type-strain genomes for metagenomic binning, comparative biology and taxonomic classification.</title>
        <authorList>
            <person name="Goeker M."/>
        </authorList>
    </citation>
    <scope>NUCLEOTIDE SEQUENCE [LARGE SCALE GENOMIC DNA]</scope>
    <source>
        <strain evidence="1 2">DSM 44599</strain>
    </source>
</reference>
<dbReference type="EMBL" id="QNRE01000013">
    <property type="protein sequence ID" value="RBO86632.1"/>
    <property type="molecule type" value="Genomic_DNA"/>
</dbReference>
<gene>
    <name evidence="1" type="ORF">DFR74_113175</name>
</gene>
<dbReference type="STRING" id="1210090.GCA_001613185_02856"/>
<evidence type="ECO:0000313" key="2">
    <source>
        <dbReference type="Proteomes" id="UP000252586"/>
    </source>
</evidence>
<dbReference type="Pfam" id="PF10977">
    <property type="entry name" value="DUF2797"/>
    <property type="match status" value="1"/>
</dbReference>
<organism evidence="1 2">
    <name type="scientific">Nocardia puris</name>
    <dbReference type="NCBI Taxonomy" id="208602"/>
    <lineage>
        <taxon>Bacteria</taxon>
        <taxon>Bacillati</taxon>
        <taxon>Actinomycetota</taxon>
        <taxon>Actinomycetes</taxon>
        <taxon>Mycobacteriales</taxon>
        <taxon>Nocardiaceae</taxon>
        <taxon>Nocardia</taxon>
    </lineage>
</organism>
<name>A0A366D9A3_9NOCA</name>